<dbReference type="GO" id="GO:0005886">
    <property type="term" value="C:plasma membrane"/>
    <property type="evidence" value="ECO:0007005"/>
    <property type="project" value="WormBase"/>
</dbReference>
<dbReference type="RefSeq" id="NP_001022534.1">
    <property type="nucleotide sequence ID" value="NM_001027363.5"/>
</dbReference>
<accession>Q8I4A3</accession>
<dbReference type="GeneID" id="174557"/>
<proteinExistence type="predicted"/>
<organism evidence="1 2">
    <name type="scientific">Caenorhabditis elegans</name>
    <dbReference type="NCBI Taxonomy" id="6239"/>
    <lineage>
        <taxon>Eukaryota</taxon>
        <taxon>Metazoa</taxon>
        <taxon>Ecdysozoa</taxon>
        <taxon>Nematoda</taxon>
        <taxon>Chromadorea</taxon>
        <taxon>Rhabditida</taxon>
        <taxon>Rhabditina</taxon>
        <taxon>Rhabditomorpha</taxon>
        <taxon>Rhabditoidea</taxon>
        <taxon>Rhabditidae</taxon>
        <taxon>Peloderinae</taxon>
        <taxon>Caenorhabditis</taxon>
    </lineage>
</organism>
<dbReference type="WormBase" id="ZK892.1e">
    <property type="protein sequence ID" value="CE32783"/>
    <property type="gene ID" value="WBGene00002266"/>
    <property type="gene designation" value="lec-3"/>
</dbReference>
<dbReference type="HOGENOM" id="CLU_3208113_0_0_1"/>
<gene>
    <name evidence="1 3" type="primary">lec-3</name>
    <name evidence="1" type="ORF">CELE_ZK892.1</name>
    <name evidence="3" type="ORF">ZK892.1</name>
</gene>
<name>Q8I4A3_CAEEL</name>
<dbReference type="CTD" id="174557"/>
<sequence length="45" mass="5006">MSPRGSTLISTRILQISPATTCLFIFPSVSTRERSYSKSGSEKKR</sequence>
<dbReference type="Proteomes" id="UP000001940">
    <property type="component" value="Chromosome II"/>
</dbReference>
<keyword evidence="2" id="KW-1185">Reference proteome</keyword>
<dbReference type="AlphaFoldDB" id="Q8I4A3"/>
<dbReference type="AGR" id="WB:WBGene00002266"/>
<dbReference type="ExpressionAtlas" id="Q8I4A3">
    <property type="expression patterns" value="baseline and differential"/>
</dbReference>
<evidence type="ECO:0000313" key="3">
    <source>
        <dbReference type="WormBase" id="ZK892.1e"/>
    </source>
</evidence>
<evidence type="ECO:0000313" key="2">
    <source>
        <dbReference type="Proteomes" id="UP000001940"/>
    </source>
</evidence>
<evidence type="ECO:0000313" key="1">
    <source>
        <dbReference type="EMBL" id="CAD57722.1"/>
    </source>
</evidence>
<dbReference type="EMBL" id="BX284602">
    <property type="protein sequence ID" value="CAD57722.1"/>
    <property type="molecule type" value="Genomic_DNA"/>
</dbReference>
<dbReference type="OrthoDB" id="6251307at2759"/>
<protein>
    <submittedName>
        <fullName evidence="1">GaLECtin</fullName>
    </submittedName>
</protein>
<dbReference type="Bgee" id="WBGene00002266">
    <property type="expression patterns" value="Expressed in pharyngeal muscle cell (C elegans) and 3 other cell types or tissues"/>
</dbReference>
<reference evidence="1 2" key="1">
    <citation type="journal article" date="1998" name="Science">
        <title>Genome sequence of the nematode C. elegans: a platform for investigating biology.</title>
        <authorList>
            <consortium name="The C. elegans sequencing consortium"/>
            <person name="Sulson J.E."/>
            <person name="Waterston R."/>
        </authorList>
    </citation>
    <scope>NUCLEOTIDE SEQUENCE [LARGE SCALE GENOMIC DNA]</scope>
    <source>
        <strain evidence="1 2">Bristol N2</strain>
    </source>
</reference>